<dbReference type="KEGG" id="ccb:Clocel_1917"/>
<dbReference type="AlphaFoldDB" id="D9SLE5"/>
<accession>D9SLE5</accession>
<evidence type="ECO:0000313" key="2">
    <source>
        <dbReference type="EMBL" id="ADL51661.1"/>
    </source>
</evidence>
<evidence type="ECO:0000256" key="1">
    <source>
        <dbReference type="SAM" id="Phobius"/>
    </source>
</evidence>
<protein>
    <submittedName>
        <fullName evidence="2">Uncharacterized protein</fullName>
    </submittedName>
</protein>
<evidence type="ECO:0000313" key="3">
    <source>
        <dbReference type="Proteomes" id="UP000002730"/>
    </source>
</evidence>
<dbReference type="EMBL" id="CP002160">
    <property type="protein sequence ID" value="ADL51661.1"/>
    <property type="molecule type" value="Genomic_DNA"/>
</dbReference>
<proteinExistence type="predicted"/>
<dbReference type="RefSeq" id="WP_010077121.1">
    <property type="nucleotide sequence ID" value="NC_014393.1"/>
</dbReference>
<organism evidence="2 3">
    <name type="scientific">Clostridium cellulovorans (strain ATCC 35296 / DSM 3052 / OCM 3 / 743B)</name>
    <dbReference type="NCBI Taxonomy" id="573061"/>
    <lineage>
        <taxon>Bacteria</taxon>
        <taxon>Bacillati</taxon>
        <taxon>Bacillota</taxon>
        <taxon>Clostridia</taxon>
        <taxon>Eubacteriales</taxon>
        <taxon>Clostridiaceae</taxon>
        <taxon>Clostridium</taxon>
    </lineage>
</organism>
<keyword evidence="1" id="KW-0812">Transmembrane</keyword>
<keyword evidence="3" id="KW-1185">Reference proteome</keyword>
<reference evidence="2 3" key="1">
    <citation type="submission" date="2010-08" db="EMBL/GenBank/DDBJ databases">
        <title>Complete sequence of Clostridium cellulovorans 743B.</title>
        <authorList>
            <consortium name="US DOE Joint Genome Institute"/>
            <person name="Lucas S."/>
            <person name="Copeland A."/>
            <person name="Lapidus A."/>
            <person name="Cheng J.-F."/>
            <person name="Bruce D."/>
            <person name="Goodwin L."/>
            <person name="Pitluck S."/>
            <person name="Chertkov O."/>
            <person name="Detter J.C."/>
            <person name="Han C."/>
            <person name="Tapia R."/>
            <person name="Land M."/>
            <person name="Hauser L."/>
            <person name="Chang Y.-J."/>
            <person name="Jeffries C."/>
            <person name="Kyrpides N."/>
            <person name="Ivanova N."/>
            <person name="Mikhailova N."/>
            <person name="Hemme C.L."/>
            <person name="Woyke T."/>
        </authorList>
    </citation>
    <scope>NUCLEOTIDE SEQUENCE [LARGE SCALE GENOMIC DNA]</scope>
    <source>
        <strain evidence="3">ATCC 35296 / DSM 3052 / OCM 3 / 743B</strain>
    </source>
</reference>
<dbReference type="Proteomes" id="UP000002730">
    <property type="component" value="Chromosome"/>
</dbReference>
<dbReference type="STRING" id="573061.Clocel_1917"/>
<keyword evidence="1" id="KW-1133">Transmembrane helix</keyword>
<name>D9SLE5_CLOC7</name>
<gene>
    <name evidence="2" type="ordered locus">Clocel_1917</name>
</gene>
<feature type="transmembrane region" description="Helical" evidence="1">
    <location>
        <begin position="7"/>
        <end position="30"/>
    </location>
</feature>
<dbReference type="HOGENOM" id="CLU_1913398_0_0_9"/>
<keyword evidence="1" id="KW-0472">Membrane</keyword>
<sequence>MKNKGNFMIEALIAVAAFAIYSLVIFNMLVKNIYLSEELDYIKNNVCIIENIKCISNTSGLKNTMKAKNEVIYYIDKNTLNISGLFLNFDTYILKSKPNTDEYIKLSLIDSEVQIEVYGEIYGKSVVMKAVA</sequence>
<dbReference type="OrthoDB" id="9775140at2"/>